<dbReference type="PANTHER" id="PTHR30068:SF4">
    <property type="entry name" value="URONATE ISOMERASE"/>
    <property type="match status" value="1"/>
</dbReference>
<comment type="pathway">
    <text evidence="2 7">Carbohydrate metabolism; pentose and glucuronate interconversion.</text>
</comment>
<dbReference type="Proteomes" id="UP000198417">
    <property type="component" value="Unassembled WGS sequence"/>
</dbReference>
<dbReference type="EC" id="5.3.1.12" evidence="4 7"/>
<evidence type="ECO:0000256" key="2">
    <source>
        <dbReference type="ARBA" id="ARBA00004892"/>
    </source>
</evidence>
<gene>
    <name evidence="7" type="primary">uxaC</name>
    <name evidence="8" type="ORF">SAMN06265370_101504</name>
</gene>
<dbReference type="EMBL" id="FZNN01000001">
    <property type="protein sequence ID" value="SNR28306.1"/>
    <property type="molecule type" value="Genomic_DNA"/>
</dbReference>
<dbReference type="Gene3D" id="3.20.20.140">
    <property type="entry name" value="Metal-dependent hydrolases"/>
    <property type="match status" value="1"/>
</dbReference>
<dbReference type="UniPathway" id="UPA00246"/>
<dbReference type="InterPro" id="IPR032466">
    <property type="entry name" value="Metal_Hydrolase"/>
</dbReference>
<sequence length="469" mass="52585">MPKLHPDRLFPIDDSTRGLARALHQSIKDLPIISPHGHTDPRWYAENEAFPDPAQLFVTPDHYVFRMLFSQGVPLESLGVPRADGGPTELDGRKIWKLFAENYYLLRGTPSRMWVDHAFAEVFGIEQEFTPATADAIYDHISDCLAKPEFRPRALFESFNIELIATTESALDDLKWHKMIGTSGWTGGKVVTTYRPDSVVDPEFPDFTANLATFGALTGTDTMTWAGYLEAHRIRRAYFKEYGATASDHGHPTARTENLSTADATALFHRVKGGTATPEDADAFRGQMLTEMARMSMEDGLVLQIHAGSRRNHNPGIFDKFGRDKGFDIPGRTDFVGNLKPLLDAFGTEPQLSIIVFMLDETTQSRELAPLAGVYPALKLGPPWWFFDSAEGMKRFRENVTETAGFYNTVGFNDDTRAFCSIPARHDVARRVDCAYLATLVATGRLNEDEAYEVAQDLTYRLVKQAYRL</sequence>
<evidence type="ECO:0000313" key="9">
    <source>
        <dbReference type="Proteomes" id="UP000198417"/>
    </source>
</evidence>
<name>A0A238V207_9RHOB</name>
<evidence type="ECO:0000256" key="3">
    <source>
        <dbReference type="ARBA" id="ARBA00008397"/>
    </source>
</evidence>
<dbReference type="NCBIfam" id="NF002794">
    <property type="entry name" value="PRK02925.1"/>
    <property type="match status" value="1"/>
</dbReference>
<dbReference type="RefSeq" id="WP_089268919.1">
    <property type="nucleotide sequence ID" value="NZ_FZNN01000001.1"/>
</dbReference>
<proteinExistence type="inferred from homology"/>
<dbReference type="GO" id="GO:0008880">
    <property type="term" value="F:glucuronate isomerase activity"/>
    <property type="evidence" value="ECO:0007669"/>
    <property type="project" value="UniProtKB-UniRule"/>
</dbReference>
<dbReference type="SUPFAM" id="SSF51556">
    <property type="entry name" value="Metallo-dependent hydrolases"/>
    <property type="match status" value="1"/>
</dbReference>
<evidence type="ECO:0000256" key="4">
    <source>
        <dbReference type="ARBA" id="ARBA00012546"/>
    </source>
</evidence>
<dbReference type="GO" id="GO:0019698">
    <property type="term" value="P:D-galacturonate catabolic process"/>
    <property type="evidence" value="ECO:0007669"/>
    <property type="project" value="TreeGrafter"/>
</dbReference>
<dbReference type="Gene3D" id="1.10.2020.10">
    <property type="entry name" value="uronate isomerase, domain 2, chain A"/>
    <property type="match status" value="1"/>
</dbReference>
<protein>
    <recommendedName>
        <fullName evidence="5 7">Uronate isomerase</fullName>
        <ecNumber evidence="4 7">5.3.1.12</ecNumber>
    </recommendedName>
    <alternativeName>
        <fullName evidence="7">Glucuronate isomerase</fullName>
    </alternativeName>
    <alternativeName>
        <fullName evidence="7">Uronic isomerase</fullName>
    </alternativeName>
</protein>
<keyword evidence="6 7" id="KW-0413">Isomerase</keyword>
<dbReference type="AlphaFoldDB" id="A0A238V207"/>
<reference evidence="8 9" key="1">
    <citation type="submission" date="2017-06" db="EMBL/GenBank/DDBJ databases">
        <authorList>
            <person name="Kim H.J."/>
            <person name="Triplett B.A."/>
        </authorList>
    </citation>
    <scope>NUCLEOTIDE SEQUENCE [LARGE SCALE GENOMIC DNA]</scope>
    <source>
        <strain evidence="8 9">DSM 29052</strain>
    </source>
</reference>
<dbReference type="GO" id="GO:0042840">
    <property type="term" value="P:D-glucuronate catabolic process"/>
    <property type="evidence" value="ECO:0007669"/>
    <property type="project" value="TreeGrafter"/>
</dbReference>
<comment type="similarity">
    <text evidence="3 7">Belongs to the metallo-dependent hydrolases superfamily. Uronate isomerase family.</text>
</comment>
<accession>A0A238V207</accession>
<evidence type="ECO:0000256" key="6">
    <source>
        <dbReference type="ARBA" id="ARBA00023235"/>
    </source>
</evidence>
<dbReference type="Pfam" id="PF02614">
    <property type="entry name" value="UxaC"/>
    <property type="match status" value="1"/>
</dbReference>
<comment type="catalytic activity">
    <reaction evidence="7">
        <text>aldehydo-D-galacturonate = keto-D-tagaturonate</text>
        <dbReference type="Rhea" id="RHEA:27702"/>
        <dbReference type="ChEBI" id="CHEBI:12952"/>
        <dbReference type="ChEBI" id="CHEBI:17886"/>
    </reaction>
</comment>
<dbReference type="OrthoDB" id="9766564at2"/>
<evidence type="ECO:0000256" key="7">
    <source>
        <dbReference type="HAMAP-Rule" id="MF_00675"/>
    </source>
</evidence>
<dbReference type="InterPro" id="IPR003766">
    <property type="entry name" value="Uronate_isomerase"/>
</dbReference>
<evidence type="ECO:0000256" key="5">
    <source>
        <dbReference type="ARBA" id="ARBA00020555"/>
    </source>
</evidence>
<dbReference type="HAMAP" id="MF_00675">
    <property type="entry name" value="UxaC"/>
    <property type="match status" value="1"/>
</dbReference>
<dbReference type="PANTHER" id="PTHR30068">
    <property type="entry name" value="URONATE ISOMERASE"/>
    <property type="match status" value="1"/>
</dbReference>
<evidence type="ECO:0000313" key="8">
    <source>
        <dbReference type="EMBL" id="SNR28306.1"/>
    </source>
</evidence>
<organism evidence="8 9">
    <name type="scientific">Puniceibacterium sediminis</name>
    <dbReference type="NCBI Taxonomy" id="1608407"/>
    <lineage>
        <taxon>Bacteria</taxon>
        <taxon>Pseudomonadati</taxon>
        <taxon>Pseudomonadota</taxon>
        <taxon>Alphaproteobacteria</taxon>
        <taxon>Rhodobacterales</taxon>
        <taxon>Paracoccaceae</taxon>
        <taxon>Puniceibacterium</taxon>
    </lineage>
</organism>
<comment type="catalytic activity">
    <reaction evidence="1 7">
        <text>D-glucuronate = D-fructuronate</text>
        <dbReference type="Rhea" id="RHEA:13049"/>
        <dbReference type="ChEBI" id="CHEBI:58720"/>
        <dbReference type="ChEBI" id="CHEBI:59863"/>
        <dbReference type="EC" id="5.3.1.12"/>
    </reaction>
</comment>
<keyword evidence="9" id="KW-1185">Reference proteome</keyword>
<evidence type="ECO:0000256" key="1">
    <source>
        <dbReference type="ARBA" id="ARBA00001165"/>
    </source>
</evidence>